<comment type="function">
    <text evidence="7">Downstream effector molecule involved in the transmission of signals from tyrosine kinase receptors and small GTPases to the actin cytoskeleton. Promotes formation of actin filaments. Part of the WAVE complex that regulates lamellipodia formation. The WAVE complex regulates actin filament reorganization via its interaction with the Arp2/3 complex.</text>
</comment>
<dbReference type="FunFam" id="1.20.5.340:FF:000012">
    <property type="entry name" value="Wiskott-Aldrich syndrome protein family member 1"/>
    <property type="match status" value="1"/>
</dbReference>
<evidence type="ECO:0000313" key="11">
    <source>
        <dbReference type="Proteomes" id="UP000410492"/>
    </source>
</evidence>
<evidence type="ECO:0000313" key="10">
    <source>
        <dbReference type="EMBL" id="VEN61772.1"/>
    </source>
</evidence>
<proteinExistence type="inferred from homology"/>
<keyword evidence="3 7" id="KW-0963">Cytoplasm</keyword>
<evidence type="ECO:0000256" key="3">
    <source>
        <dbReference type="ARBA" id="ARBA00022490"/>
    </source>
</evidence>
<dbReference type="OrthoDB" id="1060785at2759"/>
<comment type="similarity">
    <text evidence="2 7">Belongs to the SCAR/WAVE family.</text>
</comment>
<dbReference type="Proteomes" id="UP000410492">
    <property type="component" value="Unassembled WGS sequence"/>
</dbReference>
<dbReference type="PANTHER" id="PTHR12902:SF1">
    <property type="entry name" value="WISKOTT-ALDRICH SYNDROME PROTEIN FAMILY MEMBER"/>
    <property type="match status" value="1"/>
</dbReference>
<feature type="compositionally biased region" description="Acidic residues" evidence="8">
    <location>
        <begin position="583"/>
        <end position="599"/>
    </location>
</feature>
<dbReference type="GO" id="GO:0005856">
    <property type="term" value="C:cytoskeleton"/>
    <property type="evidence" value="ECO:0007669"/>
    <property type="project" value="UniProtKB-SubCell"/>
</dbReference>
<keyword evidence="4" id="KW-0597">Phosphoprotein</keyword>
<name>A0A653DQH7_CALMS</name>
<gene>
    <name evidence="10" type="ORF">CALMAC_LOCUS19099</name>
</gene>
<dbReference type="Gene3D" id="1.20.5.340">
    <property type="match status" value="1"/>
</dbReference>
<keyword evidence="6 7" id="KW-0206">Cytoskeleton</keyword>
<sequence length="605" mass="65698">MPLPKRVIEPVHVTRGTLPEDYPLPSELEGVTNGTLANTVRQLSSLSRHAEDMFGELARDAQQLYDRSNSLQARIDRLAIKVTQLDSNVEEVSLQDIHMRKAFKSAVVFDQQIFSKSTMPTALQETYTSCDKPPPLDKLNRYRDDGKDGLKFYTDPNYFFELWRQEMIDDTERMMHDRGRKPHRPRTEGGQSSGGGRHKKRVRQPHNTRERQRQLAREHGEVIMPPSAGGIYRTPQQLQQPPAGAGGMPPMQPQQLQFDDSSLSVDQSPMQQQQQPQVHQTRPARPNSIEIRRSYGGPTEVPDGMPPSPTGGPGAAPAYQQPAAGYDDAPYQQGMYQQGPASSESLYASGTPTRGGKIRPSQPPPAPPSNNSTPSANTPTRGRSMSAGRDNLPPPPPPPEATMSPPNGIPAHIIRQSSQSRSNSPHSHVATPEPATGGPQDLPPPPPVPTAIIAATKQASPPKQMTPVTTATAAAAAAPPPPPPPPMPAMMANGPTMSPPPSVLLNGDLAKILNSAPPKLTPVKDRPMNKPPIIDPRNDLLKAIRDGIKLRKVEKIEQKEVERGNGLHDVASILARRVAVEFSDSDSASDSECDSEGWGENETSA</sequence>
<evidence type="ECO:0000256" key="5">
    <source>
        <dbReference type="ARBA" id="ARBA00023203"/>
    </source>
</evidence>
<dbReference type="GO" id="GO:0031209">
    <property type="term" value="C:SCAR complex"/>
    <property type="evidence" value="ECO:0007669"/>
    <property type="project" value="TreeGrafter"/>
</dbReference>
<dbReference type="GO" id="GO:0030036">
    <property type="term" value="P:actin cytoskeleton organization"/>
    <property type="evidence" value="ECO:0007669"/>
    <property type="project" value="UniProtKB-UniRule"/>
</dbReference>
<feature type="compositionally biased region" description="Polar residues" evidence="8">
    <location>
        <begin position="334"/>
        <end position="352"/>
    </location>
</feature>
<organism evidence="10 11">
    <name type="scientific">Callosobruchus maculatus</name>
    <name type="common">Southern cowpea weevil</name>
    <name type="synonym">Pulse bruchid</name>
    <dbReference type="NCBI Taxonomy" id="64391"/>
    <lineage>
        <taxon>Eukaryota</taxon>
        <taxon>Metazoa</taxon>
        <taxon>Ecdysozoa</taxon>
        <taxon>Arthropoda</taxon>
        <taxon>Hexapoda</taxon>
        <taxon>Insecta</taxon>
        <taxon>Pterygota</taxon>
        <taxon>Neoptera</taxon>
        <taxon>Endopterygota</taxon>
        <taxon>Coleoptera</taxon>
        <taxon>Polyphaga</taxon>
        <taxon>Cucujiformia</taxon>
        <taxon>Chrysomeloidea</taxon>
        <taxon>Chrysomelidae</taxon>
        <taxon>Bruchinae</taxon>
        <taxon>Bruchini</taxon>
        <taxon>Callosobruchus</taxon>
    </lineage>
</organism>
<evidence type="ECO:0000256" key="1">
    <source>
        <dbReference type="ARBA" id="ARBA00004245"/>
    </source>
</evidence>
<evidence type="ECO:0000256" key="7">
    <source>
        <dbReference type="RuleBase" id="RU367034"/>
    </source>
</evidence>
<feature type="compositionally biased region" description="Low complexity" evidence="8">
    <location>
        <begin position="267"/>
        <end position="280"/>
    </location>
</feature>
<feature type="compositionally biased region" description="Low complexity" evidence="8">
    <location>
        <begin position="369"/>
        <end position="380"/>
    </location>
</feature>
<feature type="compositionally biased region" description="Low complexity" evidence="8">
    <location>
        <begin position="415"/>
        <end position="440"/>
    </location>
</feature>
<feature type="compositionally biased region" description="Low complexity" evidence="8">
    <location>
        <begin position="315"/>
        <end position="325"/>
    </location>
</feature>
<protein>
    <recommendedName>
        <fullName evidence="7">Wiskott-Aldrich syndrome protein family member</fullName>
        <shortName evidence="7">WASP family protein member</shortName>
    </recommendedName>
</protein>
<reference evidence="10 11" key="1">
    <citation type="submission" date="2019-01" db="EMBL/GenBank/DDBJ databases">
        <authorList>
            <person name="Sayadi A."/>
        </authorList>
    </citation>
    <scope>NUCLEOTIDE SEQUENCE [LARGE SCALE GENOMIC DNA]</scope>
</reference>
<dbReference type="GO" id="GO:2000601">
    <property type="term" value="P:positive regulation of Arp2/3 complex-mediated actin nucleation"/>
    <property type="evidence" value="ECO:0007669"/>
    <property type="project" value="TreeGrafter"/>
</dbReference>
<dbReference type="AlphaFoldDB" id="A0A653DQH7"/>
<dbReference type="PANTHER" id="PTHR12902">
    <property type="entry name" value="WASP-1"/>
    <property type="match status" value="1"/>
</dbReference>
<feature type="compositionally biased region" description="Pro residues" evidence="8">
    <location>
        <begin position="478"/>
        <end position="488"/>
    </location>
</feature>
<comment type="subunit">
    <text evidence="7">Binds actin and the Arp2/3 complex.</text>
</comment>
<dbReference type="SMART" id="SM00246">
    <property type="entry name" value="WH2"/>
    <property type="match status" value="1"/>
</dbReference>
<dbReference type="PROSITE" id="PS51082">
    <property type="entry name" value="WH2"/>
    <property type="match status" value="1"/>
</dbReference>
<evidence type="ECO:0000256" key="6">
    <source>
        <dbReference type="ARBA" id="ARBA00023212"/>
    </source>
</evidence>
<dbReference type="Gene3D" id="6.10.280.150">
    <property type="match status" value="2"/>
</dbReference>
<evidence type="ECO:0000256" key="2">
    <source>
        <dbReference type="ARBA" id="ARBA00006993"/>
    </source>
</evidence>
<evidence type="ECO:0000256" key="4">
    <source>
        <dbReference type="ARBA" id="ARBA00022553"/>
    </source>
</evidence>
<feature type="compositionally biased region" description="Basic residues" evidence="8">
    <location>
        <begin position="196"/>
        <end position="206"/>
    </location>
</feature>
<dbReference type="InterPro" id="IPR003124">
    <property type="entry name" value="WH2_dom"/>
</dbReference>
<dbReference type="GO" id="GO:0034237">
    <property type="term" value="F:protein kinase A regulatory subunit binding"/>
    <property type="evidence" value="ECO:0007669"/>
    <property type="project" value="TreeGrafter"/>
</dbReference>
<feature type="region of interest" description="Disordered" evidence="8">
    <location>
        <begin position="581"/>
        <end position="605"/>
    </location>
</feature>
<keyword evidence="11" id="KW-1185">Reference proteome</keyword>
<feature type="compositionally biased region" description="Basic and acidic residues" evidence="8">
    <location>
        <begin position="207"/>
        <end position="221"/>
    </location>
</feature>
<dbReference type="EMBL" id="CAACVG010013403">
    <property type="protein sequence ID" value="VEN61772.1"/>
    <property type="molecule type" value="Genomic_DNA"/>
</dbReference>
<keyword evidence="5 7" id="KW-0009">Actin-binding</keyword>
<dbReference type="InterPro" id="IPR028288">
    <property type="entry name" value="SCAR/WAVE_fam"/>
</dbReference>
<evidence type="ECO:0000259" key="9">
    <source>
        <dbReference type="PROSITE" id="PS51082"/>
    </source>
</evidence>
<feature type="region of interest" description="Disordered" evidence="8">
    <location>
        <begin position="175"/>
        <end position="537"/>
    </location>
</feature>
<dbReference type="GO" id="GO:0003779">
    <property type="term" value="F:actin binding"/>
    <property type="evidence" value="ECO:0007669"/>
    <property type="project" value="UniProtKB-UniRule"/>
</dbReference>
<evidence type="ECO:0000256" key="8">
    <source>
        <dbReference type="SAM" id="MobiDB-lite"/>
    </source>
</evidence>
<comment type="subcellular location">
    <subcellularLocation>
        <location evidence="1 7">Cytoplasm</location>
        <location evidence="1 7">Cytoskeleton</location>
    </subcellularLocation>
</comment>
<feature type="compositionally biased region" description="Low complexity" evidence="8">
    <location>
        <begin position="465"/>
        <end position="477"/>
    </location>
</feature>
<feature type="domain" description="WH2" evidence="9">
    <location>
        <begin position="536"/>
        <end position="553"/>
    </location>
</feature>
<accession>A0A653DQH7</accession>
<dbReference type="GO" id="GO:0071933">
    <property type="term" value="F:Arp2/3 complex binding"/>
    <property type="evidence" value="ECO:0007669"/>
    <property type="project" value="TreeGrafter"/>
</dbReference>